<evidence type="ECO:0000313" key="1">
    <source>
        <dbReference type="EMBL" id="ASC73736.1"/>
    </source>
</evidence>
<keyword evidence="2" id="KW-1185">Reference proteome</keyword>
<dbReference type="Proteomes" id="UP000191901">
    <property type="component" value="Chromosome"/>
</dbReference>
<dbReference type="STRING" id="1641165.XM38_02390"/>
<protein>
    <submittedName>
        <fullName evidence="1">Uncharacterized protein</fullName>
    </submittedName>
</protein>
<dbReference type="OrthoDB" id="5952844at2"/>
<proteinExistence type="predicted"/>
<dbReference type="KEGG" id="hhg:XM38_047080"/>
<accession>A0A1Z3HTZ6</accession>
<dbReference type="AlphaFoldDB" id="A0A1Z3HTZ6"/>
<name>A0A1Z3HTZ6_9CYAN</name>
<reference evidence="1 2" key="1">
    <citation type="journal article" date="2016" name="Biochim. Biophys. Acta">
        <title>Characterization of red-shifted phycobilisomes isolated from the chlorophyll f-containing cyanobacterium Halomicronema hongdechloris.</title>
        <authorList>
            <person name="Li Y."/>
            <person name="Lin Y."/>
            <person name="Garvey C.J."/>
            <person name="Birch D."/>
            <person name="Corkery R.W."/>
            <person name="Loughlin P.C."/>
            <person name="Scheer H."/>
            <person name="Willows R.D."/>
            <person name="Chen M."/>
        </authorList>
    </citation>
    <scope>NUCLEOTIDE SEQUENCE [LARGE SCALE GENOMIC DNA]</scope>
    <source>
        <strain evidence="1 2">C2206</strain>
    </source>
</reference>
<evidence type="ECO:0000313" key="2">
    <source>
        <dbReference type="Proteomes" id="UP000191901"/>
    </source>
</evidence>
<gene>
    <name evidence="1" type="ORF">XM38_047080</name>
</gene>
<organism evidence="1 2">
    <name type="scientific">Halomicronema hongdechloris C2206</name>
    <dbReference type="NCBI Taxonomy" id="1641165"/>
    <lineage>
        <taxon>Bacteria</taxon>
        <taxon>Bacillati</taxon>
        <taxon>Cyanobacteriota</taxon>
        <taxon>Cyanophyceae</taxon>
        <taxon>Nodosilineales</taxon>
        <taxon>Nodosilineaceae</taxon>
        <taxon>Halomicronema</taxon>
    </lineage>
</organism>
<dbReference type="EMBL" id="CP021983">
    <property type="protein sequence ID" value="ASC73736.1"/>
    <property type="molecule type" value="Genomic_DNA"/>
</dbReference>
<dbReference type="RefSeq" id="WP_080805570.1">
    <property type="nucleotide sequence ID" value="NZ_CP021983.2"/>
</dbReference>
<sequence length="157" mass="17294">MVTNRVSATLDSSELQTMMAAIATIPEKLSFFAGLTPEERKSLLKMADTNEAFARRALEVATQTPDFLPCSFDLEEMQRDLTLFTSLQPVILAVTQLQEMLTYTATAAGNEAYTAALEVYRYAKANGTMAGLDDLVEKLGEWFTKRANPKGSQPVTE</sequence>